<evidence type="ECO:0000259" key="2">
    <source>
        <dbReference type="Pfam" id="PF07510"/>
    </source>
</evidence>
<reference evidence="3 4" key="1">
    <citation type="submission" date="2020-08" db="EMBL/GenBank/DDBJ databases">
        <title>Sequencing the genomes of 1000 actinobacteria strains.</title>
        <authorList>
            <person name="Klenk H.-P."/>
        </authorList>
    </citation>
    <scope>NUCLEOTIDE SEQUENCE [LARGE SCALE GENOMIC DNA]</scope>
    <source>
        <strain evidence="3 4">DSM 43851</strain>
    </source>
</reference>
<gene>
    <name evidence="3" type="ORF">BJ998_008574</name>
</gene>
<keyword evidence="4" id="KW-1185">Reference proteome</keyword>
<comment type="caution">
    <text evidence="3">The sequence shown here is derived from an EMBL/GenBank/DDBJ whole genome shotgun (WGS) entry which is preliminary data.</text>
</comment>
<dbReference type="PROSITE" id="PS51257">
    <property type="entry name" value="PROKAR_LIPOPROTEIN"/>
    <property type="match status" value="1"/>
</dbReference>
<dbReference type="Pfam" id="PF07510">
    <property type="entry name" value="GmrSD_C"/>
    <property type="match status" value="1"/>
</dbReference>
<name>A0A7W9KRD3_9PSEU</name>
<organism evidence="3 4">
    <name type="scientific">Kutzneria kofuensis</name>
    <dbReference type="NCBI Taxonomy" id="103725"/>
    <lineage>
        <taxon>Bacteria</taxon>
        <taxon>Bacillati</taxon>
        <taxon>Actinomycetota</taxon>
        <taxon>Actinomycetes</taxon>
        <taxon>Pseudonocardiales</taxon>
        <taxon>Pseudonocardiaceae</taxon>
        <taxon>Kutzneria</taxon>
    </lineage>
</organism>
<accession>A0A7W9KRD3</accession>
<feature type="chain" id="PRO_5038599181" description="GmrSD restriction endonucleases C-terminal domain-containing protein" evidence="1">
    <location>
        <begin position="30"/>
        <end position="210"/>
    </location>
</feature>
<proteinExistence type="predicted"/>
<dbReference type="RefSeq" id="WP_184869814.1">
    <property type="nucleotide sequence ID" value="NZ_BAAAWY010000061.1"/>
</dbReference>
<dbReference type="InterPro" id="IPR011089">
    <property type="entry name" value="GmrSD_C"/>
</dbReference>
<dbReference type="PANTHER" id="PTHR24094:SF15">
    <property type="entry name" value="AMP-DEPENDENT SYNTHETASE_LIGASE DOMAIN-CONTAINING PROTEIN-RELATED"/>
    <property type="match status" value="1"/>
</dbReference>
<dbReference type="Proteomes" id="UP000585638">
    <property type="component" value="Unassembled WGS sequence"/>
</dbReference>
<sequence>MAGSRTGVAAGIALFALATLTACNLPATAGGDSGAPLPSDSTQQLASLKIAAAGPMTGYSRDRFGGDWIKQADGCDTRVDVLKAQGKEVKSKGCTVTSGKWISLYDGATVTSPHDLDIDHLVPEAESWRTGAAQWTQAQRVAFANDLDELVAVTAHSNRSKGDQPPPGYMPVQSEWCDYATHWIKVKAKYKLTISQAEHDALTQMLGACH</sequence>
<dbReference type="PANTHER" id="PTHR24094">
    <property type="entry name" value="SECRETED PROTEIN"/>
    <property type="match status" value="1"/>
</dbReference>
<dbReference type="AlphaFoldDB" id="A0A7W9KRD3"/>
<evidence type="ECO:0000256" key="1">
    <source>
        <dbReference type="SAM" id="SignalP"/>
    </source>
</evidence>
<feature type="domain" description="GmrSD restriction endonucleases C-terminal" evidence="2">
    <location>
        <begin position="96"/>
        <end position="204"/>
    </location>
</feature>
<dbReference type="EMBL" id="JACHIR010000003">
    <property type="protein sequence ID" value="MBB5897315.1"/>
    <property type="molecule type" value="Genomic_DNA"/>
</dbReference>
<keyword evidence="1" id="KW-0732">Signal</keyword>
<feature type="signal peptide" evidence="1">
    <location>
        <begin position="1"/>
        <end position="29"/>
    </location>
</feature>
<evidence type="ECO:0000313" key="4">
    <source>
        <dbReference type="Proteomes" id="UP000585638"/>
    </source>
</evidence>
<protein>
    <recommendedName>
        <fullName evidence="2">GmrSD restriction endonucleases C-terminal domain-containing protein</fullName>
    </recommendedName>
</protein>
<evidence type="ECO:0000313" key="3">
    <source>
        <dbReference type="EMBL" id="MBB5897315.1"/>
    </source>
</evidence>